<evidence type="ECO:0000256" key="1">
    <source>
        <dbReference type="SAM" id="Phobius"/>
    </source>
</evidence>
<keyword evidence="1" id="KW-0812">Transmembrane</keyword>
<sequence>MSFFWNKYSDKLYKKYGLMLTIEAVIYILLLIMLISYRMNLLAYYILDTLCFSLLTKNIICGGNKLRAKRYDSEIKRTEYDNNSQIAGNISSMIGFFLSAVFEFNMSQAFVLSTIGICIDNIFYYSAWKE</sequence>
<dbReference type="Proteomes" id="UP000321089">
    <property type="component" value="Unassembled WGS sequence"/>
</dbReference>
<proteinExistence type="predicted"/>
<keyword evidence="1" id="KW-1133">Transmembrane helix</keyword>
<reference evidence="2 3" key="1">
    <citation type="submission" date="2019-07" db="EMBL/GenBank/DDBJ databases">
        <title>Whole genome shotgun sequence of Clostridium butyricum NBRC 3858.</title>
        <authorList>
            <person name="Hosoyama A."/>
            <person name="Uohara A."/>
            <person name="Ohji S."/>
            <person name="Ichikawa N."/>
        </authorList>
    </citation>
    <scope>NUCLEOTIDE SEQUENCE [LARGE SCALE GENOMIC DNA]</scope>
    <source>
        <strain evidence="2 3">NBRC 3858</strain>
    </source>
</reference>
<feature type="transmembrane region" description="Helical" evidence="1">
    <location>
        <begin position="110"/>
        <end position="128"/>
    </location>
</feature>
<protein>
    <submittedName>
        <fullName evidence="2">Uncharacterized protein</fullName>
    </submittedName>
</protein>
<organism evidence="2 3">
    <name type="scientific">Clostridium butyricum</name>
    <dbReference type="NCBI Taxonomy" id="1492"/>
    <lineage>
        <taxon>Bacteria</taxon>
        <taxon>Bacillati</taxon>
        <taxon>Bacillota</taxon>
        <taxon>Clostridia</taxon>
        <taxon>Eubacteriales</taxon>
        <taxon>Clostridiaceae</taxon>
        <taxon>Clostridium</taxon>
    </lineage>
</organism>
<dbReference type="AlphaFoldDB" id="A0A512TR65"/>
<evidence type="ECO:0000313" key="3">
    <source>
        <dbReference type="Proteomes" id="UP000321089"/>
    </source>
</evidence>
<feature type="transmembrane region" description="Helical" evidence="1">
    <location>
        <begin position="42"/>
        <end position="60"/>
    </location>
</feature>
<comment type="caution">
    <text evidence="2">The sequence shown here is derived from an EMBL/GenBank/DDBJ whole genome shotgun (WGS) entry which is preliminary data.</text>
</comment>
<gene>
    <name evidence="2" type="ORF">CBU02nite_32350</name>
</gene>
<feature type="transmembrane region" description="Helical" evidence="1">
    <location>
        <begin position="16"/>
        <end position="36"/>
    </location>
</feature>
<evidence type="ECO:0000313" key="2">
    <source>
        <dbReference type="EMBL" id="GEQ22729.1"/>
    </source>
</evidence>
<keyword evidence="1" id="KW-0472">Membrane</keyword>
<accession>A0A512TR65</accession>
<name>A0A512TR65_CLOBU</name>
<feature type="transmembrane region" description="Helical" evidence="1">
    <location>
        <begin position="86"/>
        <end position="104"/>
    </location>
</feature>
<dbReference type="EMBL" id="BKBC01000059">
    <property type="protein sequence ID" value="GEQ22729.1"/>
    <property type="molecule type" value="Genomic_DNA"/>
</dbReference>